<feature type="compositionally biased region" description="Low complexity" evidence="1">
    <location>
        <begin position="9"/>
        <end position="27"/>
    </location>
</feature>
<feature type="region of interest" description="Disordered" evidence="1">
    <location>
        <begin position="1"/>
        <end position="38"/>
    </location>
</feature>
<name>B4N568_DROWI</name>
<keyword evidence="3" id="KW-1185">Reference proteome</keyword>
<dbReference type="STRING" id="7260.B4N568"/>
<evidence type="ECO:0000313" key="3">
    <source>
        <dbReference type="Proteomes" id="UP000007798"/>
    </source>
</evidence>
<sequence length="84" mass="9371">MSTEEASTSRSNISEAGSSISISSAPAEAKKVEIPPETEAVLESDRALKTTGNHMLRLQELRKELNYISETDWMYDSLEKKPQQ</sequence>
<dbReference type="PhylomeDB" id="B4N568"/>
<dbReference type="OMA" id="WMYDSLE"/>
<dbReference type="HOGENOM" id="CLU_2429475_0_0_1"/>
<evidence type="ECO:0000313" key="2">
    <source>
        <dbReference type="EMBL" id="EDW79507.1"/>
    </source>
</evidence>
<protein>
    <submittedName>
        <fullName evidence="2">GK20515</fullName>
    </submittedName>
</protein>
<gene>
    <name evidence="2" type="primary">Dwil\GK20515</name>
    <name evidence="2" type="ORF">Dwil_GK20515</name>
</gene>
<accession>B4N568</accession>
<dbReference type="EMBL" id="CH964101">
    <property type="protein sequence ID" value="EDW79507.1"/>
    <property type="molecule type" value="Genomic_DNA"/>
</dbReference>
<evidence type="ECO:0000256" key="1">
    <source>
        <dbReference type="SAM" id="MobiDB-lite"/>
    </source>
</evidence>
<dbReference type="OrthoDB" id="6374621at2759"/>
<dbReference type="Proteomes" id="UP000007798">
    <property type="component" value="Unassembled WGS sequence"/>
</dbReference>
<dbReference type="AlphaFoldDB" id="B4N568"/>
<organism evidence="3">
    <name type="scientific">Drosophila willistoni</name>
    <name type="common">Fruit fly</name>
    <dbReference type="NCBI Taxonomy" id="7260"/>
    <lineage>
        <taxon>Eukaryota</taxon>
        <taxon>Metazoa</taxon>
        <taxon>Ecdysozoa</taxon>
        <taxon>Arthropoda</taxon>
        <taxon>Hexapoda</taxon>
        <taxon>Insecta</taxon>
        <taxon>Pterygota</taxon>
        <taxon>Neoptera</taxon>
        <taxon>Endopterygota</taxon>
        <taxon>Diptera</taxon>
        <taxon>Brachycera</taxon>
        <taxon>Muscomorpha</taxon>
        <taxon>Ephydroidea</taxon>
        <taxon>Drosophilidae</taxon>
        <taxon>Drosophila</taxon>
        <taxon>Sophophora</taxon>
    </lineage>
</organism>
<reference evidence="2 3" key="1">
    <citation type="journal article" date="2007" name="Nature">
        <title>Evolution of genes and genomes on the Drosophila phylogeny.</title>
        <authorList>
            <consortium name="Drosophila 12 Genomes Consortium"/>
            <person name="Clark A.G."/>
            <person name="Eisen M.B."/>
            <person name="Smith D.R."/>
            <person name="Bergman C.M."/>
            <person name="Oliver B."/>
            <person name="Markow T.A."/>
            <person name="Kaufman T.C."/>
            <person name="Kellis M."/>
            <person name="Gelbart W."/>
            <person name="Iyer V.N."/>
            <person name="Pollard D.A."/>
            <person name="Sackton T.B."/>
            <person name="Larracuente A.M."/>
            <person name="Singh N.D."/>
            <person name="Abad J.P."/>
            <person name="Abt D.N."/>
            <person name="Adryan B."/>
            <person name="Aguade M."/>
            <person name="Akashi H."/>
            <person name="Anderson W.W."/>
            <person name="Aquadro C.F."/>
            <person name="Ardell D.H."/>
            <person name="Arguello R."/>
            <person name="Artieri C.G."/>
            <person name="Barbash D.A."/>
            <person name="Barker D."/>
            <person name="Barsanti P."/>
            <person name="Batterham P."/>
            <person name="Batzoglou S."/>
            <person name="Begun D."/>
            <person name="Bhutkar A."/>
            <person name="Blanco E."/>
            <person name="Bosak S.A."/>
            <person name="Bradley R.K."/>
            <person name="Brand A.D."/>
            <person name="Brent M.R."/>
            <person name="Brooks A.N."/>
            <person name="Brown R.H."/>
            <person name="Butlin R.K."/>
            <person name="Caggese C."/>
            <person name="Calvi B.R."/>
            <person name="Bernardo de Carvalho A."/>
            <person name="Caspi A."/>
            <person name="Castrezana S."/>
            <person name="Celniker S.E."/>
            <person name="Chang J.L."/>
            <person name="Chapple C."/>
            <person name="Chatterji S."/>
            <person name="Chinwalla A."/>
            <person name="Civetta A."/>
            <person name="Clifton S.W."/>
            <person name="Comeron J.M."/>
            <person name="Costello J.C."/>
            <person name="Coyne J.A."/>
            <person name="Daub J."/>
            <person name="David R.G."/>
            <person name="Delcher A.L."/>
            <person name="Delehaunty K."/>
            <person name="Do C.B."/>
            <person name="Ebling H."/>
            <person name="Edwards K."/>
            <person name="Eickbush T."/>
            <person name="Evans J.D."/>
            <person name="Filipski A."/>
            <person name="Findeiss S."/>
            <person name="Freyhult E."/>
            <person name="Fulton L."/>
            <person name="Fulton R."/>
            <person name="Garcia A.C."/>
            <person name="Gardiner A."/>
            <person name="Garfield D.A."/>
            <person name="Garvin B.E."/>
            <person name="Gibson G."/>
            <person name="Gilbert D."/>
            <person name="Gnerre S."/>
            <person name="Godfrey J."/>
            <person name="Good R."/>
            <person name="Gotea V."/>
            <person name="Gravely B."/>
            <person name="Greenberg A.J."/>
            <person name="Griffiths-Jones S."/>
            <person name="Gross S."/>
            <person name="Guigo R."/>
            <person name="Gustafson E.A."/>
            <person name="Haerty W."/>
            <person name="Hahn M.W."/>
            <person name="Halligan D.L."/>
            <person name="Halpern A.L."/>
            <person name="Halter G.M."/>
            <person name="Han M.V."/>
            <person name="Heger A."/>
            <person name="Hillier L."/>
            <person name="Hinrichs A.S."/>
            <person name="Holmes I."/>
            <person name="Hoskins R.A."/>
            <person name="Hubisz M.J."/>
            <person name="Hultmark D."/>
            <person name="Huntley M.A."/>
            <person name="Jaffe D.B."/>
            <person name="Jagadeeshan S."/>
            <person name="Jeck W.R."/>
            <person name="Johnson J."/>
            <person name="Jones C.D."/>
            <person name="Jordan W.C."/>
            <person name="Karpen G.H."/>
            <person name="Kataoka E."/>
            <person name="Keightley P.D."/>
            <person name="Kheradpour P."/>
            <person name="Kirkness E.F."/>
            <person name="Koerich L.B."/>
            <person name="Kristiansen K."/>
            <person name="Kudrna D."/>
            <person name="Kulathinal R.J."/>
            <person name="Kumar S."/>
            <person name="Kwok R."/>
            <person name="Lander E."/>
            <person name="Langley C.H."/>
            <person name="Lapoint R."/>
            <person name="Lazzaro B.P."/>
            <person name="Lee S.J."/>
            <person name="Levesque L."/>
            <person name="Li R."/>
            <person name="Lin C.F."/>
            <person name="Lin M.F."/>
            <person name="Lindblad-Toh K."/>
            <person name="Llopart A."/>
            <person name="Long M."/>
            <person name="Low L."/>
            <person name="Lozovsky E."/>
            <person name="Lu J."/>
            <person name="Luo M."/>
            <person name="Machado C.A."/>
            <person name="Makalowski W."/>
            <person name="Marzo M."/>
            <person name="Matsuda M."/>
            <person name="Matzkin L."/>
            <person name="McAllister B."/>
            <person name="McBride C.S."/>
            <person name="McKernan B."/>
            <person name="McKernan K."/>
            <person name="Mendez-Lago M."/>
            <person name="Minx P."/>
            <person name="Mollenhauer M.U."/>
            <person name="Montooth K."/>
            <person name="Mount S.M."/>
            <person name="Mu X."/>
            <person name="Myers E."/>
            <person name="Negre B."/>
            <person name="Newfeld S."/>
            <person name="Nielsen R."/>
            <person name="Noor M.A."/>
            <person name="O'Grady P."/>
            <person name="Pachter L."/>
            <person name="Papaceit M."/>
            <person name="Parisi M.J."/>
            <person name="Parisi M."/>
            <person name="Parts L."/>
            <person name="Pedersen J.S."/>
            <person name="Pesole G."/>
            <person name="Phillippy A.M."/>
            <person name="Ponting C.P."/>
            <person name="Pop M."/>
            <person name="Porcelli D."/>
            <person name="Powell J.R."/>
            <person name="Prohaska S."/>
            <person name="Pruitt K."/>
            <person name="Puig M."/>
            <person name="Quesneville H."/>
            <person name="Ram K.R."/>
            <person name="Rand D."/>
            <person name="Rasmussen M.D."/>
            <person name="Reed L.K."/>
            <person name="Reenan R."/>
            <person name="Reily A."/>
            <person name="Remington K.A."/>
            <person name="Rieger T.T."/>
            <person name="Ritchie M.G."/>
            <person name="Robin C."/>
            <person name="Rogers Y.H."/>
            <person name="Rohde C."/>
            <person name="Rozas J."/>
            <person name="Rubenfield M.J."/>
            <person name="Ruiz A."/>
            <person name="Russo S."/>
            <person name="Salzberg S.L."/>
            <person name="Sanchez-Gracia A."/>
            <person name="Saranga D.J."/>
            <person name="Sato H."/>
            <person name="Schaeffer S.W."/>
            <person name="Schatz M.C."/>
            <person name="Schlenke T."/>
            <person name="Schwartz R."/>
            <person name="Segarra C."/>
            <person name="Singh R.S."/>
            <person name="Sirot L."/>
            <person name="Sirota M."/>
            <person name="Sisneros N.B."/>
            <person name="Smith C.D."/>
            <person name="Smith T.F."/>
            <person name="Spieth J."/>
            <person name="Stage D.E."/>
            <person name="Stark A."/>
            <person name="Stephan W."/>
            <person name="Strausberg R.L."/>
            <person name="Strempel S."/>
            <person name="Sturgill D."/>
            <person name="Sutton G."/>
            <person name="Sutton G.G."/>
            <person name="Tao W."/>
            <person name="Teichmann S."/>
            <person name="Tobari Y.N."/>
            <person name="Tomimura Y."/>
            <person name="Tsolas J.M."/>
            <person name="Valente V.L."/>
            <person name="Venter E."/>
            <person name="Venter J.C."/>
            <person name="Vicario S."/>
            <person name="Vieira F.G."/>
            <person name="Vilella A.J."/>
            <person name="Villasante A."/>
            <person name="Walenz B."/>
            <person name="Wang J."/>
            <person name="Wasserman M."/>
            <person name="Watts T."/>
            <person name="Wilson D."/>
            <person name="Wilson R.K."/>
            <person name="Wing R.A."/>
            <person name="Wolfner M.F."/>
            <person name="Wong A."/>
            <person name="Wong G.K."/>
            <person name="Wu C.I."/>
            <person name="Wu G."/>
            <person name="Yamamoto D."/>
            <person name="Yang H.P."/>
            <person name="Yang S.P."/>
            <person name="Yorke J.A."/>
            <person name="Yoshida K."/>
            <person name="Zdobnov E."/>
            <person name="Zhang P."/>
            <person name="Zhang Y."/>
            <person name="Zimin A.V."/>
            <person name="Baldwin J."/>
            <person name="Abdouelleil A."/>
            <person name="Abdulkadir J."/>
            <person name="Abebe A."/>
            <person name="Abera B."/>
            <person name="Abreu J."/>
            <person name="Acer S.C."/>
            <person name="Aftuck L."/>
            <person name="Alexander A."/>
            <person name="An P."/>
            <person name="Anderson E."/>
            <person name="Anderson S."/>
            <person name="Arachi H."/>
            <person name="Azer M."/>
            <person name="Bachantsang P."/>
            <person name="Barry A."/>
            <person name="Bayul T."/>
            <person name="Berlin A."/>
            <person name="Bessette D."/>
            <person name="Bloom T."/>
            <person name="Blye J."/>
            <person name="Boguslavskiy L."/>
            <person name="Bonnet C."/>
            <person name="Boukhgalter B."/>
            <person name="Bourzgui I."/>
            <person name="Brown A."/>
            <person name="Cahill P."/>
            <person name="Channer S."/>
            <person name="Cheshatsang Y."/>
            <person name="Chuda L."/>
            <person name="Citroen M."/>
            <person name="Collymore A."/>
            <person name="Cooke P."/>
            <person name="Costello M."/>
            <person name="D'Aco K."/>
            <person name="Daza R."/>
            <person name="De Haan G."/>
            <person name="DeGray S."/>
            <person name="DeMaso C."/>
            <person name="Dhargay N."/>
            <person name="Dooley K."/>
            <person name="Dooley E."/>
            <person name="Doricent M."/>
            <person name="Dorje P."/>
            <person name="Dorjee K."/>
            <person name="Dupes A."/>
            <person name="Elong R."/>
            <person name="Falk J."/>
            <person name="Farina A."/>
            <person name="Faro S."/>
            <person name="Ferguson D."/>
            <person name="Fisher S."/>
            <person name="Foley C.D."/>
            <person name="Franke A."/>
            <person name="Friedrich D."/>
            <person name="Gadbois L."/>
            <person name="Gearin G."/>
            <person name="Gearin C.R."/>
            <person name="Giannoukos G."/>
            <person name="Goode T."/>
            <person name="Graham J."/>
            <person name="Grandbois E."/>
            <person name="Grewal S."/>
            <person name="Gyaltsen K."/>
            <person name="Hafez N."/>
            <person name="Hagos B."/>
            <person name="Hall J."/>
            <person name="Henson C."/>
            <person name="Hollinger A."/>
            <person name="Honan T."/>
            <person name="Huard M.D."/>
            <person name="Hughes L."/>
            <person name="Hurhula B."/>
            <person name="Husby M.E."/>
            <person name="Kamat A."/>
            <person name="Kanga B."/>
            <person name="Kashin S."/>
            <person name="Khazanovich D."/>
            <person name="Kisner P."/>
            <person name="Lance K."/>
            <person name="Lara M."/>
            <person name="Lee W."/>
            <person name="Lennon N."/>
            <person name="Letendre F."/>
            <person name="LeVine R."/>
            <person name="Lipovsky A."/>
            <person name="Liu X."/>
            <person name="Liu J."/>
            <person name="Liu S."/>
            <person name="Lokyitsang T."/>
            <person name="Lokyitsang Y."/>
            <person name="Lubonja R."/>
            <person name="Lui A."/>
            <person name="MacDonald P."/>
            <person name="Magnisalis V."/>
            <person name="Maru K."/>
            <person name="Matthews C."/>
            <person name="McCusker W."/>
            <person name="McDonough S."/>
            <person name="Mehta T."/>
            <person name="Meldrim J."/>
            <person name="Meneus L."/>
            <person name="Mihai O."/>
            <person name="Mihalev A."/>
            <person name="Mihova T."/>
            <person name="Mittelman R."/>
            <person name="Mlenga V."/>
            <person name="Montmayeur A."/>
            <person name="Mulrain L."/>
            <person name="Navidi A."/>
            <person name="Naylor J."/>
            <person name="Negash T."/>
            <person name="Nguyen T."/>
            <person name="Nguyen N."/>
            <person name="Nicol R."/>
            <person name="Norbu C."/>
            <person name="Norbu N."/>
            <person name="Novod N."/>
            <person name="O'Neill B."/>
            <person name="Osman S."/>
            <person name="Markiewicz E."/>
            <person name="Oyono O.L."/>
            <person name="Patti C."/>
            <person name="Phunkhang P."/>
            <person name="Pierre F."/>
            <person name="Priest M."/>
            <person name="Raghuraman S."/>
            <person name="Rege F."/>
            <person name="Reyes R."/>
            <person name="Rise C."/>
            <person name="Rogov P."/>
            <person name="Ross K."/>
            <person name="Ryan E."/>
            <person name="Settipalli S."/>
            <person name="Shea T."/>
            <person name="Sherpa N."/>
            <person name="Shi L."/>
            <person name="Shih D."/>
            <person name="Sparrow T."/>
            <person name="Spaulding J."/>
            <person name="Stalker J."/>
            <person name="Stange-Thomann N."/>
            <person name="Stavropoulos S."/>
            <person name="Stone C."/>
            <person name="Strader C."/>
            <person name="Tesfaye S."/>
            <person name="Thomson T."/>
            <person name="Thoulutsang Y."/>
            <person name="Thoulutsang D."/>
            <person name="Topham K."/>
            <person name="Topping I."/>
            <person name="Tsamla T."/>
            <person name="Vassiliev H."/>
            <person name="Vo A."/>
            <person name="Wangchuk T."/>
            <person name="Wangdi T."/>
            <person name="Weiand M."/>
            <person name="Wilkinson J."/>
            <person name="Wilson A."/>
            <person name="Yadav S."/>
            <person name="Young G."/>
            <person name="Yu Q."/>
            <person name="Zembek L."/>
            <person name="Zhong D."/>
            <person name="Zimmer A."/>
            <person name="Zwirko Z."/>
            <person name="Jaffe D.B."/>
            <person name="Alvarez P."/>
            <person name="Brockman W."/>
            <person name="Butler J."/>
            <person name="Chin C."/>
            <person name="Gnerre S."/>
            <person name="Grabherr M."/>
            <person name="Kleber M."/>
            <person name="Mauceli E."/>
            <person name="MacCallum I."/>
        </authorList>
    </citation>
    <scope>NUCLEOTIDE SEQUENCE [LARGE SCALE GENOMIC DNA]</scope>
    <source>
        <strain evidence="3">Tucson 14030-0811.24</strain>
    </source>
</reference>
<proteinExistence type="predicted"/>
<dbReference type="InParanoid" id="B4N568"/>